<evidence type="ECO:0000313" key="2">
    <source>
        <dbReference type="Proteomes" id="UP001066276"/>
    </source>
</evidence>
<sequence>MTGRLTSALVLISNDAAQGRLYLQQHLRIGHGYLHLNLLHDEAWSTFPELPAATGEKSEENPSISVGTRMKVTACNRTVPENGKSRDGLSGHWYAGSSSCKQVGLQEAEIPQKGRNTNKKMGVVMKHEAWCLCR</sequence>
<dbReference type="EMBL" id="JANPWB010000015">
    <property type="protein sequence ID" value="KAJ1091630.1"/>
    <property type="molecule type" value="Genomic_DNA"/>
</dbReference>
<gene>
    <name evidence="1" type="ORF">NDU88_004747</name>
</gene>
<comment type="caution">
    <text evidence="1">The sequence shown here is derived from an EMBL/GenBank/DDBJ whole genome shotgun (WGS) entry which is preliminary data.</text>
</comment>
<dbReference type="AlphaFoldDB" id="A0AAV7LMA3"/>
<organism evidence="1 2">
    <name type="scientific">Pleurodeles waltl</name>
    <name type="common">Iberian ribbed newt</name>
    <dbReference type="NCBI Taxonomy" id="8319"/>
    <lineage>
        <taxon>Eukaryota</taxon>
        <taxon>Metazoa</taxon>
        <taxon>Chordata</taxon>
        <taxon>Craniata</taxon>
        <taxon>Vertebrata</taxon>
        <taxon>Euteleostomi</taxon>
        <taxon>Amphibia</taxon>
        <taxon>Batrachia</taxon>
        <taxon>Caudata</taxon>
        <taxon>Salamandroidea</taxon>
        <taxon>Salamandridae</taxon>
        <taxon>Pleurodelinae</taxon>
        <taxon>Pleurodeles</taxon>
    </lineage>
</organism>
<evidence type="ECO:0000313" key="1">
    <source>
        <dbReference type="EMBL" id="KAJ1091630.1"/>
    </source>
</evidence>
<dbReference type="Proteomes" id="UP001066276">
    <property type="component" value="Chromosome 11"/>
</dbReference>
<reference evidence="1" key="1">
    <citation type="journal article" date="2022" name="bioRxiv">
        <title>Sequencing and chromosome-scale assembly of the giantPleurodeles waltlgenome.</title>
        <authorList>
            <person name="Brown T."/>
            <person name="Elewa A."/>
            <person name="Iarovenko S."/>
            <person name="Subramanian E."/>
            <person name="Araus A.J."/>
            <person name="Petzold A."/>
            <person name="Susuki M."/>
            <person name="Suzuki K.-i.T."/>
            <person name="Hayashi T."/>
            <person name="Toyoda A."/>
            <person name="Oliveira C."/>
            <person name="Osipova E."/>
            <person name="Leigh N.D."/>
            <person name="Simon A."/>
            <person name="Yun M.H."/>
        </authorList>
    </citation>
    <scope>NUCLEOTIDE SEQUENCE</scope>
    <source>
        <strain evidence="1">20211129_DDA</strain>
        <tissue evidence="1">Liver</tissue>
    </source>
</reference>
<proteinExistence type="predicted"/>
<protein>
    <submittedName>
        <fullName evidence="1">Uncharacterized protein</fullName>
    </submittedName>
</protein>
<accession>A0AAV7LMA3</accession>
<name>A0AAV7LMA3_PLEWA</name>
<keyword evidence="2" id="KW-1185">Reference proteome</keyword>